<dbReference type="EMBL" id="FPHC01000039">
    <property type="protein sequence ID" value="SFV55955.1"/>
    <property type="molecule type" value="Genomic_DNA"/>
</dbReference>
<dbReference type="Pfam" id="PF01882">
    <property type="entry name" value="DUF58"/>
    <property type="match status" value="1"/>
</dbReference>
<gene>
    <name evidence="2" type="ORF">MNB_SV-6-1629</name>
</gene>
<sequence length="288" mass="33196">MTPIIFSREERIRVNRATKKIILKTRKQVFGEMLGNNASIFQGQGFEFAELREYIYGDDIRKIDWKSTAKLGKPFVKIYHEERQLNVVVANMMNGSTYFGTTRQKSEVMAEITAILGFSAVKNADLFSHIIYADKLYSKSKPSKRLFAVNKAVEELESFDVLGREGDFAGFADTLYNRVKKKSLLFIVSDFIGDIDLKLLSRKHDIFAVIVRDRFEENPSGLGYLRLIDMESSKSFEGSIDGTLLSGYKNALHQNDEKLYKQFKKNGIRFAKIYTDEDPYLKLIKRMR</sequence>
<protein>
    <recommendedName>
        <fullName evidence="1">DUF58 domain-containing protein</fullName>
    </recommendedName>
</protein>
<evidence type="ECO:0000259" key="1">
    <source>
        <dbReference type="Pfam" id="PF01882"/>
    </source>
</evidence>
<evidence type="ECO:0000313" key="2">
    <source>
        <dbReference type="EMBL" id="SFV55955.1"/>
    </source>
</evidence>
<organism evidence="2">
    <name type="scientific">hydrothermal vent metagenome</name>
    <dbReference type="NCBI Taxonomy" id="652676"/>
    <lineage>
        <taxon>unclassified sequences</taxon>
        <taxon>metagenomes</taxon>
        <taxon>ecological metagenomes</taxon>
    </lineage>
</organism>
<dbReference type="PANTHER" id="PTHR33608">
    <property type="entry name" value="BLL2464 PROTEIN"/>
    <property type="match status" value="1"/>
</dbReference>
<dbReference type="InterPro" id="IPR002881">
    <property type="entry name" value="DUF58"/>
</dbReference>
<name>A0A1W1BR49_9ZZZZ</name>
<dbReference type="AlphaFoldDB" id="A0A1W1BR49"/>
<feature type="domain" description="DUF58" evidence="1">
    <location>
        <begin position="50"/>
        <end position="241"/>
    </location>
</feature>
<reference evidence="2" key="1">
    <citation type="submission" date="2016-10" db="EMBL/GenBank/DDBJ databases">
        <authorList>
            <person name="de Groot N.N."/>
        </authorList>
    </citation>
    <scope>NUCLEOTIDE SEQUENCE</scope>
</reference>
<dbReference type="PANTHER" id="PTHR33608:SF6">
    <property type="entry name" value="BLL2464 PROTEIN"/>
    <property type="match status" value="1"/>
</dbReference>
<accession>A0A1W1BR49</accession>
<proteinExistence type="predicted"/>